<reference evidence="3" key="1">
    <citation type="journal article" date="2011" name="Genetics">
        <title>Massive changes in genome architecture accompany the transition to self-fertility in the filamentous fungus Neurospora tetrasperma.</title>
        <authorList>
            <person name="Ellison C.E."/>
            <person name="Stajich J.E."/>
            <person name="Jacobson D.J."/>
            <person name="Natvig D.O."/>
            <person name="Lapidus A."/>
            <person name="Foster B."/>
            <person name="Aerts A."/>
            <person name="Riley R."/>
            <person name="Lindquist E.A."/>
            <person name="Grigoriev I.V."/>
            <person name="Taylor J.W."/>
        </authorList>
    </citation>
    <scope>NUCLEOTIDE SEQUENCE [LARGE SCALE GENOMIC DNA]</scope>
    <source>
        <strain evidence="3">FGSC 2508 / P0657</strain>
    </source>
</reference>
<dbReference type="RefSeq" id="XP_009856176.1">
    <property type="nucleotide sequence ID" value="XM_009857874.1"/>
</dbReference>
<proteinExistence type="predicted"/>
<keyword evidence="3" id="KW-1185">Reference proteome</keyword>
<dbReference type="VEuPathDB" id="FungiDB:NEUTE1DRAFT_142420"/>
<dbReference type="AlphaFoldDB" id="F8N325"/>
<sequence>MKVVVGNGWTSVLGVNGGSTPGAAPGRQAWFLSKELVRNWQGGAQNVVAQALAAGMMQRVVTGRGRDQGVDVGSSPKAKKSARDRGLATPAYLRQLPQYR</sequence>
<dbReference type="HOGENOM" id="CLU_2306849_0_0_1"/>
<dbReference type="KEGG" id="nte:NEUTE1DRAFT142420"/>
<dbReference type="Proteomes" id="UP000008065">
    <property type="component" value="Unassembled WGS sequence"/>
</dbReference>
<evidence type="ECO:0000256" key="1">
    <source>
        <dbReference type="SAM" id="MobiDB-lite"/>
    </source>
</evidence>
<protein>
    <submittedName>
        <fullName evidence="2">Uncharacterized protein</fullName>
    </submittedName>
</protein>
<gene>
    <name evidence="2" type="ORF">NEUTE1DRAFT_142420</name>
</gene>
<dbReference type="EMBL" id="GL891382">
    <property type="protein sequence ID" value="EGO52536.1"/>
    <property type="molecule type" value="Genomic_DNA"/>
</dbReference>
<evidence type="ECO:0000313" key="3">
    <source>
        <dbReference type="Proteomes" id="UP000008065"/>
    </source>
</evidence>
<evidence type="ECO:0000313" key="2">
    <source>
        <dbReference type="EMBL" id="EGO52536.1"/>
    </source>
</evidence>
<organism evidence="2 3">
    <name type="scientific">Neurospora tetrasperma (strain FGSC 2508 / ATCC MYA-4615 / P0657)</name>
    <dbReference type="NCBI Taxonomy" id="510951"/>
    <lineage>
        <taxon>Eukaryota</taxon>
        <taxon>Fungi</taxon>
        <taxon>Dikarya</taxon>
        <taxon>Ascomycota</taxon>
        <taxon>Pezizomycotina</taxon>
        <taxon>Sordariomycetes</taxon>
        <taxon>Sordariomycetidae</taxon>
        <taxon>Sordariales</taxon>
        <taxon>Sordariaceae</taxon>
        <taxon>Neurospora</taxon>
    </lineage>
</organism>
<feature type="region of interest" description="Disordered" evidence="1">
    <location>
        <begin position="64"/>
        <end position="88"/>
    </location>
</feature>
<accession>F8N325</accession>
<name>F8N325_NEUT8</name>
<dbReference type="GeneID" id="20826283"/>